<protein>
    <submittedName>
        <fullName evidence="1">Uncharacterized protein</fullName>
    </submittedName>
</protein>
<evidence type="ECO:0000313" key="2">
    <source>
        <dbReference type="Proteomes" id="UP000824890"/>
    </source>
</evidence>
<keyword evidence="2" id="KW-1185">Reference proteome</keyword>
<organism evidence="1 2">
    <name type="scientific">Brassica napus</name>
    <name type="common">Rape</name>
    <dbReference type="NCBI Taxonomy" id="3708"/>
    <lineage>
        <taxon>Eukaryota</taxon>
        <taxon>Viridiplantae</taxon>
        <taxon>Streptophyta</taxon>
        <taxon>Embryophyta</taxon>
        <taxon>Tracheophyta</taxon>
        <taxon>Spermatophyta</taxon>
        <taxon>Magnoliopsida</taxon>
        <taxon>eudicotyledons</taxon>
        <taxon>Gunneridae</taxon>
        <taxon>Pentapetalae</taxon>
        <taxon>rosids</taxon>
        <taxon>malvids</taxon>
        <taxon>Brassicales</taxon>
        <taxon>Brassicaceae</taxon>
        <taxon>Brassiceae</taxon>
        <taxon>Brassica</taxon>
    </lineage>
</organism>
<proteinExistence type="predicted"/>
<gene>
    <name evidence="1" type="ORF">HID58_054081</name>
</gene>
<comment type="caution">
    <text evidence="1">The sequence shown here is derived from an EMBL/GenBank/DDBJ whole genome shotgun (WGS) entry which is preliminary data.</text>
</comment>
<name>A0ABQ8AH75_BRANA</name>
<evidence type="ECO:0000313" key="1">
    <source>
        <dbReference type="EMBL" id="KAH0891652.1"/>
    </source>
</evidence>
<sequence length="91" mass="9954">MSVLCQPLADVKFMKLLHTETSSSVDVTQDVISCLRENALELVNVLSFSEGEALCKAAEQGKSCFEGDNKWFVSAPELKSIIQKVVASMTE</sequence>
<reference evidence="1 2" key="1">
    <citation type="submission" date="2021-05" db="EMBL/GenBank/DDBJ databases">
        <title>Genome Assembly of Synthetic Allotetraploid Brassica napus Reveals Homoeologous Exchanges between Subgenomes.</title>
        <authorList>
            <person name="Davis J.T."/>
        </authorList>
    </citation>
    <scope>NUCLEOTIDE SEQUENCE [LARGE SCALE GENOMIC DNA]</scope>
    <source>
        <strain evidence="2">cv. Da-Ae</strain>
        <tissue evidence="1">Seedling</tissue>
    </source>
</reference>
<dbReference type="Proteomes" id="UP000824890">
    <property type="component" value="Unassembled WGS sequence"/>
</dbReference>
<accession>A0ABQ8AH75</accession>
<dbReference type="EMBL" id="JAGKQM010000013">
    <property type="protein sequence ID" value="KAH0891652.1"/>
    <property type="molecule type" value="Genomic_DNA"/>
</dbReference>